<evidence type="ECO:0000313" key="2">
    <source>
        <dbReference type="Proteomes" id="UP000177876"/>
    </source>
</evidence>
<evidence type="ECO:0000313" key="1">
    <source>
        <dbReference type="EMBL" id="OFW59478.1"/>
    </source>
</evidence>
<dbReference type="EMBL" id="MELK01000015">
    <property type="protein sequence ID" value="OFW59478.1"/>
    <property type="molecule type" value="Genomic_DNA"/>
</dbReference>
<comment type="caution">
    <text evidence="1">The sequence shown here is derived from an EMBL/GenBank/DDBJ whole genome shotgun (WGS) entry which is preliminary data.</text>
</comment>
<sequence length="70" mass="7877">MDSRKKVCRSKCEECPFASCNFNPAFVNIVIADKRAEATRNDFTWVGREMAYADAGYTPGSKPNPGRDER</sequence>
<accession>A0A1F2WRH7</accession>
<dbReference type="Proteomes" id="UP000177876">
    <property type="component" value="Unassembled WGS sequence"/>
</dbReference>
<organism evidence="1 2">
    <name type="scientific">Candidatus Solincola sediminis</name>
    <dbReference type="NCBI Taxonomy" id="1797199"/>
    <lineage>
        <taxon>Bacteria</taxon>
        <taxon>Bacillati</taxon>
        <taxon>Actinomycetota</taxon>
        <taxon>Candidatus Geothermincolia</taxon>
        <taxon>Candidatus Geothermincolales</taxon>
        <taxon>Candidatus Geothermincolaceae</taxon>
        <taxon>Candidatus Solincola</taxon>
    </lineage>
</organism>
<name>A0A1F2WRH7_9ACTN</name>
<gene>
    <name evidence="1" type="ORF">A2Y75_11470</name>
</gene>
<reference evidence="1 2" key="1">
    <citation type="journal article" date="2016" name="Nat. Commun.">
        <title>Thousands of microbial genomes shed light on interconnected biogeochemical processes in an aquifer system.</title>
        <authorList>
            <person name="Anantharaman K."/>
            <person name="Brown C.T."/>
            <person name="Hug L.A."/>
            <person name="Sharon I."/>
            <person name="Castelle C.J."/>
            <person name="Probst A.J."/>
            <person name="Thomas B.C."/>
            <person name="Singh A."/>
            <person name="Wilkins M.J."/>
            <person name="Karaoz U."/>
            <person name="Brodie E.L."/>
            <person name="Williams K.H."/>
            <person name="Hubbard S.S."/>
            <person name="Banfield J.F."/>
        </authorList>
    </citation>
    <scope>NUCLEOTIDE SEQUENCE [LARGE SCALE GENOMIC DNA]</scope>
</reference>
<proteinExistence type="predicted"/>
<dbReference type="STRING" id="1797197.A2Y75_11470"/>
<protein>
    <submittedName>
        <fullName evidence="1">Uncharacterized protein</fullName>
    </submittedName>
</protein>
<dbReference type="AlphaFoldDB" id="A0A1F2WRH7"/>